<organism evidence="1 2">
    <name type="scientific">Ascaris lumbricoides</name>
    <name type="common">Giant roundworm</name>
    <dbReference type="NCBI Taxonomy" id="6252"/>
    <lineage>
        <taxon>Eukaryota</taxon>
        <taxon>Metazoa</taxon>
        <taxon>Ecdysozoa</taxon>
        <taxon>Nematoda</taxon>
        <taxon>Chromadorea</taxon>
        <taxon>Rhabditida</taxon>
        <taxon>Spirurina</taxon>
        <taxon>Ascaridomorpha</taxon>
        <taxon>Ascaridoidea</taxon>
        <taxon>Ascarididae</taxon>
        <taxon>Ascaris</taxon>
    </lineage>
</organism>
<dbReference type="AlphaFoldDB" id="A0A0M3IGR4"/>
<evidence type="ECO:0000313" key="1">
    <source>
        <dbReference type="Proteomes" id="UP000036681"/>
    </source>
</evidence>
<evidence type="ECO:0000313" key="2">
    <source>
        <dbReference type="WBParaSite" id="ALUE_0001752801-mRNA-1"/>
    </source>
</evidence>
<reference evidence="2" key="1">
    <citation type="submission" date="2017-02" db="UniProtKB">
        <authorList>
            <consortium name="WormBaseParasite"/>
        </authorList>
    </citation>
    <scope>IDENTIFICATION</scope>
</reference>
<sequence length="71" mass="8172">MSNQRRKERRVFLVAGWKAAHHIAARSPIKRCKGEMKSVVSNEVRYLIVECLILPLQIFEASDYVINSLNS</sequence>
<keyword evidence="1" id="KW-1185">Reference proteome</keyword>
<dbReference type="Proteomes" id="UP000036681">
    <property type="component" value="Unplaced"/>
</dbReference>
<accession>A0A0M3IGR4</accession>
<name>A0A0M3IGR4_ASCLU</name>
<protein>
    <submittedName>
        <fullName evidence="2">NR LBD domain-containing protein</fullName>
    </submittedName>
</protein>
<proteinExistence type="predicted"/>
<dbReference type="WBParaSite" id="ALUE_0001752801-mRNA-1">
    <property type="protein sequence ID" value="ALUE_0001752801-mRNA-1"/>
    <property type="gene ID" value="ALUE_0001752801"/>
</dbReference>